<evidence type="ECO:0008006" key="3">
    <source>
        <dbReference type="Google" id="ProtNLM"/>
    </source>
</evidence>
<organism evidence="1 2">
    <name type="scientific">phage Lak_Megaphage_Sonny</name>
    <dbReference type="NCBI Taxonomy" id="3109229"/>
    <lineage>
        <taxon>Viruses</taxon>
        <taxon>Duplodnaviria</taxon>
        <taxon>Heunggongvirae</taxon>
        <taxon>Uroviricota</taxon>
        <taxon>Caudoviricetes</taxon>
        <taxon>Caudoviricetes code 15 clade</taxon>
    </lineage>
</organism>
<sequence>MENNIRINPLKYDNIKCSCGCEIWQQGRIIKRIPGIEIGTGTEDQILDLPVFYCAKCGRILPDDAKIYKMEDPSEENKKSSLII</sequence>
<name>A0ABZ0Z307_9CAUD</name>
<protein>
    <recommendedName>
        <fullName evidence="3">YgiT-type zinc finger protein</fullName>
    </recommendedName>
</protein>
<dbReference type="EMBL" id="OR769223">
    <property type="protein sequence ID" value="WQJ53583.1"/>
    <property type="molecule type" value="Genomic_DNA"/>
</dbReference>
<reference evidence="1 2" key="1">
    <citation type="submission" date="2023-11" db="EMBL/GenBank/DDBJ databases">
        <authorList>
            <person name="Cook R."/>
            <person name="Crisci M."/>
            <person name="Pye H."/>
            <person name="Adriaenssens E."/>
            <person name="Santini J."/>
        </authorList>
    </citation>
    <scope>NUCLEOTIDE SEQUENCE [LARGE SCALE GENOMIC DNA]</scope>
    <source>
        <strain evidence="1">Lak_Megaphage_Sonny</strain>
    </source>
</reference>
<evidence type="ECO:0000313" key="2">
    <source>
        <dbReference type="Proteomes" id="UP001358193"/>
    </source>
</evidence>
<proteinExistence type="predicted"/>
<accession>A0ABZ0Z307</accession>
<dbReference type="Proteomes" id="UP001358193">
    <property type="component" value="Segment"/>
</dbReference>
<evidence type="ECO:0000313" key="1">
    <source>
        <dbReference type="EMBL" id="WQJ53583.1"/>
    </source>
</evidence>
<keyword evidence="2" id="KW-1185">Reference proteome</keyword>